<comment type="caution">
    <text evidence="2">The sequence shown here is derived from an EMBL/GenBank/DDBJ whole genome shotgun (WGS) entry which is preliminary data.</text>
</comment>
<dbReference type="InterPro" id="IPR011042">
    <property type="entry name" value="6-blade_b-propeller_TolB-like"/>
</dbReference>
<dbReference type="EMBL" id="JAPZBO010000009">
    <property type="protein sequence ID" value="KAJ5302965.1"/>
    <property type="molecule type" value="Genomic_DNA"/>
</dbReference>
<dbReference type="Gene3D" id="2.120.10.30">
    <property type="entry name" value="TolB, C-terminal domain"/>
    <property type="match status" value="1"/>
</dbReference>
<evidence type="ECO:0000313" key="3">
    <source>
        <dbReference type="Proteomes" id="UP001147746"/>
    </source>
</evidence>
<dbReference type="Pfam" id="PF08450">
    <property type="entry name" value="SGL"/>
    <property type="match status" value="1"/>
</dbReference>
<dbReference type="OrthoDB" id="423498at2759"/>
<dbReference type="AlphaFoldDB" id="A0A9W9L4W4"/>
<dbReference type="InterPro" id="IPR052988">
    <property type="entry name" value="Oryzine_lactonohydrolase"/>
</dbReference>
<evidence type="ECO:0000259" key="1">
    <source>
        <dbReference type="Pfam" id="PF08450"/>
    </source>
</evidence>
<dbReference type="PANTHER" id="PTHR47064:SF2">
    <property type="entry name" value="SMP-30_GLUCONOLACTONASE_LRE-LIKE REGION DOMAIN-CONTAINING PROTEIN-RELATED"/>
    <property type="match status" value="1"/>
</dbReference>
<dbReference type="SUPFAM" id="SSF63829">
    <property type="entry name" value="Calcium-dependent phosphotriesterase"/>
    <property type="match status" value="1"/>
</dbReference>
<sequence>MAASMTHLATASMASASTVPSGFSVYDNAFYKVLGSAPKLEVIHENQSYPFAHEASVYIPSSETLFMSSNSFTDPVTGEKTIKITKASVSENPVTAEIINTTVPMPNGGVNHGAGILWTGQGTMNSTGGLFQMSVQPPYKAELVVGGFYGRQFNSLNDVVVNSDGSYWFTDPIYGWRQGLRPQPKLPNQVYRYDPATRNVRVIADGFGRPNGITFSPDEKTVYITDTAETNGDGSTDKMLAATIYALDVIKVNGEPFLTNRRVFAMPGDGIPDGVKVDMDGNVYAGCGDGVNVWSAGGVLLGKILIEDGTSNFSFGKNGTMFILNENKLWRAQLNKKVHGNLF</sequence>
<organism evidence="2 3">
    <name type="scientific">Penicillium atrosanguineum</name>
    <dbReference type="NCBI Taxonomy" id="1132637"/>
    <lineage>
        <taxon>Eukaryota</taxon>
        <taxon>Fungi</taxon>
        <taxon>Dikarya</taxon>
        <taxon>Ascomycota</taxon>
        <taxon>Pezizomycotina</taxon>
        <taxon>Eurotiomycetes</taxon>
        <taxon>Eurotiomycetidae</taxon>
        <taxon>Eurotiales</taxon>
        <taxon>Aspergillaceae</taxon>
        <taxon>Penicillium</taxon>
    </lineage>
</organism>
<dbReference type="PANTHER" id="PTHR47064">
    <property type="entry name" value="PUTATIVE (AFU_ORTHOLOGUE AFUA_1G08990)-RELATED"/>
    <property type="match status" value="1"/>
</dbReference>
<gene>
    <name evidence="2" type="ORF">N7476_009764</name>
</gene>
<reference evidence="2" key="2">
    <citation type="journal article" date="2023" name="IMA Fungus">
        <title>Comparative genomic study of the Penicillium genus elucidates a diverse pangenome and 15 lateral gene transfer events.</title>
        <authorList>
            <person name="Petersen C."/>
            <person name="Sorensen T."/>
            <person name="Nielsen M.R."/>
            <person name="Sondergaard T.E."/>
            <person name="Sorensen J.L."/>
            <person name="Fitzpatrick D.A."/>
            <person name="Frisvad J.C."/>
            <person name="Nielsen K.L."/>
        </authorList>
    </citation>
    <scope>NUCLEOTIDE SEQUENCE</scope>
    <source>
        <strain evidence="2">IBT 21472</strain>
    </source>
</reference>
<keyword evidence="3" id="KW-1185">Reference proteome</keyword>
<feature type="domain" description="SMP-30/Gluconolactonase/LRE-like region" evidence="1">
    <location>
        <begin position="142"/>
        <end position="323"/>
    </location>
</feature>
<reference evidence="2" key="1">
    <citation type="submission" date="2022-12" db="EMBL/GenBank/DDBJ databases">
        <authorList>
            <person name="Petersen C."/>
        </authorList>
    </citation>
    <scope>NUCLEOTIDE SEQUENCE</scope>
    <source>
        <strain evidence="2">IBT 21472</strain>
    </source>
</reference>
<accession>A0A9W9L4W4</accession>
<dbReference type="Proteomes" id="UP001147746">
    <property type="component" value="Unassembled WGS sequence"/>
</dbReference>
<evidence type="ECO:0000313" key="2">
    <source>
        <dbReference type="EMBL" id="KAJ5302965.1"/>
    </source>
</evidence>
<name>A0A9W9L4W4_9EURO</name>
<proteinExistence type="predicted"/>
<protein>
    <recommendedName>
        <fullName evidence="1">SMP-30/Gluconolactonase/LRE-like region domain-containing protein</fullName>
    </recommendedName>
</protein>
<dbReference type="InterPro" id="IPR013658">
    <property type="entry name" value="SGL"/>
</dbReference>